<proteinExistence type="predicted"/>
<dbReference type="Proteomes" id="UP000007963">
    <property type="component" value="Unassembled WGS sequence"/>
</dbReference>
<organism evidence="1 2">
    <name type="scientific">Aspergillus terreus (strain NIH 2624 / FGSC A1156)</name>
    <dbReference type="NCBI Taxonomy" id="341663"/>
    <lineage>
        <taxon>Eukaryota</taxon>
        <taxon>Fungi</taxon>
        <taxon>Dikarya</taxon>
        <taxon>Ascomycota</taxon>
        <taxon>Pezizomycotina</taxon>
        <taxon>Eurotiomycetes</taxon>
        <taxon>Eurotiomycetidae</taxon>
        <taxon>Eurotiales</taxon>
        <taxon>Aspergillaceae</taxon>
        <taxon>Aspergillus</taxon>
        <taxon>Aspergillus subgen. Circumdati</taxon>
    </lineage>
</organism>
<dbReference type="AlphaFoldDB" id="Q0CV95"/>
<gene>
    <name evidence="1" type="ORF">ATEG_02389</name>
</gene>
<dbReference type="EMBL" id="CH476596">
    <property type="protein sequence ID" value="EAU37351.1"/>
    <property type="molecule type" value="Genomic_DNA"/>
</dbReference>
<accession>Q0CV95</accession>
<sequence>MPSDMFYQVDVARFIFCVDTKRAFRNHIIPGQRLVACGDKVIQFLIVNLFKVTLLHMGPKRDFLMKYQAFTMAVVHTCPTTNAMLGLHMIDPIFFGLVEFSRRQTRFQYTDKWHKIFKNVLSSMYQHFSNLLFCRSTHFHRLPLNSIGGWSEKQYGHQDSIKWDAVFGGGGSLSTIRELLSSSLPLAGLSECTCFPRSGSVLVVAMLGISDSEPLGDFVAGIVLELEDRGALRLAISDLDPGTVEAK</sequence>
<dbReference type="GeneID" id="4316831"/>
<dbReference type="VEuPathDB" id="FungiDB:ATEG_02389"/>
<dbReference type="RefSeq" id="XP_001211567.1">
    <property type="nucleotide sequence ID" value="XM_001211567.1"/>
</dbReference>
<evidence type="ECO:0000313" key="1">
    <source>
        <dbReference type="EMBL" id="EAU37351.1"/>
    </source>
</evidence>
<dbReference type="HOGENOM" id="CLU_1124322_0_0_1"/>
<protein>
    <submittedName>
        <fullName evidence="1">Uncharacterized protein</fullName>
    </submittedName>
</protein>
<evidence type="ECO:0000313" key="2">
    <source>
        <dbReference type="Proteomes" id="UP000007963"/>
    </source>
</evidence>
<name>Q0CV95_ASPTN</name>
<reference evidence="2" key="1">
    <citation type="submission" date="2005-09" db="EMBL/GenBank/DDBJ databases">
        <title>Annotation of the Aspergillus terreus NIH2624 genome.</title>
        <authorList>
            <person name="Birren B.W."/>
            <person name="Lander E.S."/>
            <person name="Galagan J.E."/>
            <person name="Nusbaum C."/>
            <person name="Devon K."/>
            <person name="Henn M."/>
            <person name="Ma L.-J."/>
            <person name="Jaffe D.B."/>
            <person name="Butler J."/>
            <person name="Alvarez P."/>
            <person name="Gnerre S."/>
            <person name="Grabherr M."/>
            <person name="Kleber M."/>
            <person name="Mauceli E.W."/>
            <person name="Brockman W."/>
            <person name="Rounsley S."/>
            <person name="Young S.K."/>
            <person name="LaButti K."/>
            <person name="Pushparaj V."/>
            <person name="DeCaprio D."/>
            <person name="Crawford M."/>
            <person name="Koehrsen M."/>
            <person name="Engels R."/>
            <person name="Montgomery P."/>
            <person name="Pearson M."/>
            <person name="Howarth C."/>
            <person name="Larson L."/>
            <person name="Luoma S."/>
            <person name="White J."/>
            <person name="Alvarado L."/>
            <person name="Kodira C.D."/>
            <person name="Zeng Q."/>
            <person name="Oleary S."/>
            <person name="Yandava C."/>
            <person name="Denning D.W."/>
            <person name="Nierman W.C."/>
            <person name="Milne T."/>
            <person name="Madden K."/>
        </authorList>
    </citation>
    <scope>NUCLEOTIDE SEQUENCE [LARGE SCALE GENOMIC DNA]</scope>
    <source>
        <strain evidence="2">NIH 2624 / FGSC A1156</strain>
    </source>
</reference>